<gene>
    <name evidence="2" type="ORF">VHUM_03957</name>
</gene>
<comment type="caution">
    <text evidence="2">The sequence shown here is derived from an EMBL/GenBank/DDBJ whole genome shotgun (WGS) entry which is preliminary data.</text>
</comment>
<evidence type="ECO:0000256" key="1">
    <source>
        <dbReference type="SAM" id="MobiDB-lite"/>
    </source>
</evidence>
<name>A0A7D8UW22_VANHU</name>
<keyword evidence="3" id="KW-1185">Reference proteome</keyword>
<evidence type="ECO:0000313" key="3">
    <source>
        <dbReference type="Proteomes" id="UP000473826"/>
    </source>
</evidence>
<feature type="compositionally biased region" description="Pro residues" evidence="1">
    <location>
        <begin position="34"/>
        <end position="51"/>
    </location>
</feature>
<accession>A0A7D8UW22</accession>
<proteinExistence type="predicted"/>
<dbReference type="AlphaFoldDB" id="A0A7D8UW22"/>
<evidence type="ECO:0000313" key="2">
    <source>
        <dbReference type="EMBL" id="TXT04874.1"/>
    </source>
</evidence>
<feature type="compositionally biased region" description="Basic and acidic residues" evidence="1">
    <location>
        <begin position="123"/>
        <end position="141"/>
    </location>
</feature>
<dbReference type="Proteomes" id="UP000473826">
    <property type="component" value="Unassembled WGS sequence"/>
</dbReference>
<feature type="compositionally biased region" description="Basic and acidic residues" evidence="1">
    <location>
        <begin position="58"/>
        <end position="73"/>
    </location>
</feature>
<dbReference type="EMBL" id="QKWK01000013">
    <property type="protein sequence ID" value="TXT04874.1"/>
    <property type="molecule type" value="Genomic_DNA"/>
</dbReference>
<sequence length="141" mass="15640">MLPTDYAPPNISPIDRVTHRGSAPPSTSHAPRRISPPPTRRRPSTPPPPSSPDSLHVNVDHGHDNNDRARFDATRPLPVYTPTAHAHHWPQPEQSPTHRTSSLRDPPPNATPPVGSRSPSARANDDRDDRRKGKAREREDL</sequence>
<protein>
    <submittedName>
        <fullName evidence="2">Uncharacterized protein</fullName>
    </submittedName>
</protein>
<organism evidence="2 3">
    <name type="scientific">Vanrija humicola</name>
    <name type="common">Yeast</name>
    <name type="synonym">Cryptococcus humicola</name>
    <dbReference type="NCBI Taxonomy" id="5417"/>
    <lineage>
        <taxon>Eukaryota</taxon>
        <taxon>Fungi</taxon>
        <taxon>Dikarya</taxon>
        <taxon>Basidiomycota</taxon>
        <taxon>Agaricomycotina</taxon>
        <taxon>Tremellomycetes</taxon>
        <taxon>Trichosporonales</taxon>
        <taxon>Trichosporonaceae</taxon>
        <taxon>Vanrija</taxon>
    </lineage>
</organism>
<feature type="region of interest" description="Disordered" evidence="1">
    <location>
        <begin position="1"/>
        <end position="141"/>
    </location>
</feature>
<reference evidence="2 3" key="1">
    <citation type="journal article" date="2019" name="PLoS Genet.">
        <title>Convergent evolution of linked mating-type loci in basidiomycete fungi.</title>
        <authorList>
            <person name="Sun S."/>
            <person name="Coelho M.A."/>
            <person name="Heitman J."/>
            <person name="Nowrousian M."/>
        </authorList>
    </citation>
    <scope>NUCLEOTIDE SEQUENCE [LARGE SCALE GENOMIC DNA]</scope>
    <source>
        <strain evidence="2 3">CBS 4282</strain>
    </source>
</reference>